<dbReference type="AlphaFoldDB" id="A0A6B0UST5"/>
<keyword evidence="2" id="KW-0732">Signal</keyword>
<reference evidence="3" key="1">
    <citation type="submission" date="2019-12" db="EMBL/GenBank/DDBJ databases">
        <title>An insight into the sialome of adult female Ixodes ricinus ticks feeding for 6 days.</title>
        <authorList>
            <person name="Perner J."/>
            <person name="Ribeiro J.M.C."/>
        </authorList>
    </citation>
    <scope>NUCLEOTIDE SEQUENCE</scope>
    <source>
        <strain evidence="3">Semi-engorged</strain>
        <tissue evidence="3">Salivary glands</tissue>
    </source>
</reference>
<dbReference type="EMBL" id="GIFC01010498">
    <property type="protein sequence ID" value="MXU92581.1"/>
    <property type="molecule type" value="Transcribed_RNA"/>
</dbReference>
<feature type="chain" id="PRO_5025602396" evidence="2">
    <location>
        <begin position="24"/>
        <end position="135"/>
    </location>
</feature>
<accession>A0A6B0UST5</accession>
<dbReference type="PANTHER" id="PTHR33244">
    <property type="entry name" value="INTEGRASE CATALYTIC DOMAIN-CONTAINING PROTEIN-RELATED"/>
    <property type="match status" value="1"/>
</dbReference>
<dbReference type="PANTHER" id="PTHR33244:SF3">
    <property type="entry name" value="PEPTIDASE A2 DOMAIN-CONTAINING PROTEIN"/>
    <property type="match status" value="1"/>
</dbReference>
<protein>
    <submittedName>
        <fullName evidence="3">Putative retrotransposon-like family member retr-1-like protein</fullName>
    </submittedName>
</protein>
<feature type="region of interest" description="Disordered" evidence="1">
    <location>
        <begin position="46"/>
        <end position="77"/>
    </location>
</feature>
<feature type="signal peptide" evidence="2">
    <location>
        <begin position="1"/>
        <end position="23"/>
    </location>
</feature>
<name>A0A6B0UST5_IXORI</name>
<evidence type="ECO:0000256" key="1">
    <source>
        <dbReference type="SAM" id="MobiDB-lite"/>
    </source>
</evidence>
<proteinExistence type="predicted"/>
<organism evidence="3">
    <name type="scientific">Ixodes ricinus</name>
    <name type="common">Common tick</name>
    <name type="synonym">Acarus ricinus</name>
    <dbReference type="NCBI Taxonomy" id="34613"/>
    <lineage>
        <taxon>Eukaryota</taxon>
        <taxon>Metazoa</taxon>
        <taxon>Ecdysozoa</taxon>
        <taxon>Arthropoda</taxon>
        <taxon>Chelicerata</taxon>
        <taxon>Arachnida</taxon>
        <taxon>Acari</taxon>
        <taxon>Parasitiformes</taxon>
        <taxon>Ixodida</taxon>
        <taxon>Ixodoidea</taxon>
        <taxon>Ixodidae</taxon>
        <taxon>Ixodinae</taxon>
        <taxon>Ixodes</taxon>
    </lineage>
</organism>
<evidence type="ECO:0000313" key="3">
    <source>
        <dbReference type="EMBL" id="MXU92581.1"/>
    </source>
</evidence>
<sequence>MNAFIAALVSCLLLTTLVITVSSRTTPQESGPAPAEVLQGRRLRTSLPDAHVGPGNQVRKHRQTVHSRGPLPHLNPRDAVRVNKGAWTTKAQVLRPSGHPRSYNVITAEGKLLRRNRQHLLATKEAFRFDEDDNS</sequence>
<evidence type="ECO:0000256" key="2">
    <source>
        <dbReference type="SAM" id="SignalP"/>
    </source>
</evidence>